<dbReference type="EMBL" id="JXQG01000019">
    <property type="protein sequence ID" value="KKZ12513.1"/>
    <property type="molecule type" value="Genomic_DNA"/>
</dbReference>
<dbReference type="InterPro" id="IPR011249">
    <property type="entry name" value="Metalloenz_LuxS/M16"/>
</dbReference>
<feature type="domain" description="Peptidase M16 C-terminal" evidence="2">
    <location>
        <begin position="167"/>
        <end position="337"/>
    </location>
</feature>
<name>A0A0G2HLC0_9SYNE</name>
<dbReference type="PANTHER" id="PTHR11851">
    <property type="entry name" value="METALLOPROTEASE"/>
    <property type="match status" value="1"/>
</dbReference>
<dbReference type="Gene3D" id="3.30.830.10">
    <property type="entry name" value="Metalloenzyme, LuxS/M16 peptidase-like"/>
    <property type="match status" value="2"/>
</dbReference>
<dbReference type="Pfam" id="PF00675">
    <property type="entry name" value="Peptidase_M16"/>
    <property type="match status" value="1"/>
</dbReference>
<organism evidence="3 4">
    <name type="scientific">Candidatus Synechococcus spongiarum SP3</name>
    <dbReference type="NCBI Taxonomy" id="1604020"/>
    <lineage>
        <taxon>Bacteria</taxon>
        <taxon>Bacillati</taxon>
        <taxon>Cyanobacteriota</taxon>
        <taxon>Cyanophyceae</taxon>
        <taxon>Synechococcales</taxon>
        <taxon>Synechococcaceae</taxon>
        <taxon>Synechococcus</taxon>
    </lineage>
</organism>
<dbReference type="SUPFAM" id="SSF63411">
    <property type="entry name" value="LuxS/MPP-like metallohydrolase"/>
    <property type="match status" value="2"/>
</dbReference>
<dbReference type="PATRIC" id="fig|1604020.3.peg.144"/>
<evidence type="ECO:0000259" key="2">
    <source>
        <dbReference type="Pfam" id="PF05193"/>
    </source>
</evidence>
<dbReference type="PANTHER" id="PTHR11851:SF224">
    <property type="entry name" value="PROCESSING PROTEASE"/>
    <property type="match status" value="1"/>
</dbReference>
<evidence type="ECO:0000313" key="4">
    <source>
        <dbReference type="Proteomes" id="UP000035067"/>
    </source>
</evidence>
<sequence length="423" mass="45529">MRLDLHHRHQRVELLVQQRRHVGVMALCWWISGGSAADPPGKRGQAHLLAGAVQRGTIHQDAVALAEALESRGAYFAAGAREDAVVLSLGCMAADAAPLLERLREMVQSPRLAPREVQREQQLTLQALAQQREDPLQCAMTDLRRLLYGHGGYGHAPLGVTAEVAALTPSQLHQAHQDWGSSAMVIAAAGRLDQSATVHLTALAEALTPSHGSSAVARSPALPGSAAMAFHPQDTEQVVLALGAATCGLDHQDQAVLRLLHYHLGIGMSARLPQVIRETHGLAYEVGVLFPVRRQSAPFIAYLSTSAARAARALELLLAEWRRLLEQPLQPEDLRLAHTKLQGQELAALQTSGQVAERLALLRGYGMAADAAERQLARLAQRDGGDCQRVARHWLSQPRLAVAGPQALAAPLERVWSQATGAT</sequence>
<proteinExistence type="predicted"/>
<protein>
    <recommendedName>
        <fullName evidence="5">Peptidase M16</fullName>
    </recommendedName>
</protein>
<dbReference type="InterPro" id="IPR007863">
    <property type="entry name" value="Peptidase_M16_C"/>
</dbReference>
<dbReference type="Proteomes" id="UP000035067">
    <property type="component" value="Unassembled WGS sequence"/>
</dbReference>
<dbReference type="GO" id="GO:0046872">
    <property type="term" value="F:metal ion binding"/>
    <property type="evidence" value="ECO:0007669"/>
    <property type="project" value="InterPro"/>
</dbReference>
<accession>A0A0G2HLC0</accession>
<evidence type="ECO:0000313" key="3">
    <source>
        <dbReference type="EMBL" id="KKZ12513.1"/>
    </source>
</evidence>
<reference evidence="3 4" key="1">
    <citation type="submission" date="2015-01" db="EMBL/GenBank/DDBJ databases">
        <title>Lifestyle Evolution in Cyanobacterial Symbionts of Sponges.</title>
        <authorList>
            <person name="Burgsdorf I."/>
            <person name="Slaby B.M."/>
            <person name="Handley K.M."/>
            <person name="Haber M."/>
            <person name="Blom J."/>
            <person name="Marshall C.W."/>
            <person name="Gilbert J.A."/>
            <person name="Hentschel U."/>
            <person name="Steindler L."/>
        </authorList>
    </citation>
    <scope>NUCLEOTIDE SEQUENCE [LARGE SCALE GENOMIC DNA]</scope>
    <source>
        <strain evidence="3">SP3</strain>
    </source>
</reference>
<dbReference type="InterPro" id="IPR011765">
    <property type="entry name" value="Pept_M16_N"/>
</dbReference>
<comment type="caution">
    <text evidence="3">The sequence shown here is derived from an EMBL/GenBank/DDBJ whole genome shotgun (WGS) entry which is preliminary data.</text>
</comment>
<dbReference type="AlphaFoldDB" id="A0A0G2HLC0"/>
<evidence type="ECO:0008006" key="5">
    <source>
        <dbReference type="Google" id="ProtNLM"/>
    </source>
</evidence>
<dbReference type="Pfam" id="PF05193">
    <property type="entry name" value="Peptidase_M16_C"/>
    <property type="match status" value="1"/>
</dbReference>
<gene>
    <name evidence="3" type="ORF">TE42_04420</name>
</gene>
<dbReference type="InterPro" id="IPR050361">
    <property type="entry name" value="MPP/UQCRC_Complex"/>
</dbReference>
<feature type="domain" description="Peptidase M16 N-terminal" evidence="1">
    <location>
        <begin position="29"/>
        <end position="135"/>
    </location>
</feature>
<evidence type="ECO:0000259" key="1">
    <source>
        <dbReference type="Pfam" id="PF00675"/>
    </source>
</evidence>